<gene>
    <name evidence="1" type="ORF">G2W53_013131</name>
</gene>
<evidence type="ECO:0000313" key="2">
    <source>
        <dbReference type="Proteomes" id="UP000634136"/>
    </source>
</evidence>
<dbReference type="Proteomes" id="UP000634136">
    <property type="component" value="Unassembled WGS sequence"/>
</dbReference>
<sequence>MITFINRDVFILSLGSLPDNGSLVNIAVTACTLINCRGDMSCVEPSSDLALMKDWTVYKTLEEEVQNHRLLADHCTLYLLQELGEKACAGRGMIHHALVGKIHACDPLQCSQLPSQALCKSSARDSKHAHLHLNDYQEHCFQQWLQPSVVQHSHLGGHLHRISHAFKPSGTAATAQ</sequence>
<proteinExistence type="predicted"/>
<reference evidence="1" key="1">
    <citation type="submission" date="2020-09" db="EMBL/GenBank/DDBJ databases">
        <title>Genome-Enabled Discovery of Anthraquinone Biosynthesis in Senna tora.</title>
        <authorList>
            <person name="Kang S.-H."/>
            <person name="Pandey R.P."/>
            <person name="Lee C.-M."/>
            <person name="Sim J.-S."/>
            <person name="Jeong J.-T."/>
            <person name="Choi B.-S."/>
            <person name="Jung M."/>
            <person name="Ginzburg D."/>
            <person name="Zhao K."/>
            <person name="Won S.Y."/>
            <person name="Oh T.-J."/>
            <person name="Yu Y."/>
            <person name="Kim N.-H."/>
            <person name="Lee O.R."/>
            <person name="Lee T.-H."/>
            <person name="Bashyal P."/>
            <person name="Kim T.-S."/>
            <person name="Lee W.-H."/>
            <person name="Kawkins C."/>
            <person name="Kim C.-K."/>
            <person name="Kim J.S."/>
            <person name="Ahn B.O."/>
            <person name="Rhee S.Y."/>
            <person name="Sohng J.K."/>
        </authorList>
    </citation>
    <scope>NUCLEOTIDE SEQUENCE</scope>
    <source>
        <tissue evidence="1">Leaf</tissue>
    </source>
</reference>
<comment type="caution">
    <text evidence="1">The sequence shown here is derived from an EMBL/GenBank/DDBJ whole genome shotgun (WGS) entry which is preliminary data.</text>
</comment>
<keyword evidence="2" id="KW-1185">Reference proteome</keyword>
<dbReference type="EMBL" id="JAAIUW010000005">
    <property type="protein sequence ID" value="KAF7830798.1"/>
    <property type="molecule type" value="Genomic_DNA"/>
</dbReference>
<name>A0A834TYC6_9FABA</name>
<protein>
    <submittedName>
        <fullName evidence="1">Uncharacterized protein</fullName>
    </submittedName>
</protein>
<organism evidence="1 2">
    <name type="scientific">Senna tora</name>
    <dbReference type="NCBI Taxonomy" id="362788"/>
    <lineage>
        <taxon>Eukaryota</taxon>
        <taxon>Viridiplantae</taxon>
        <taxon>Streptophyta</taxon>
        <taxon>Embryophyta</taxon>
        <taxon>Tracheophyta</taxon>
        <taxon>Spermatophyta</taxon>
        <taxon>Magnoliopsida</taxon>
        <taxon>eudicotyledons</taxon>
        <taxon>Gunneridae</taxon>
        <taxon>Pentapetalae</taxon>
        <taxon>rosids</taxon>
        <taxon>fabids</taxon>
        <taxon>Fabales</taxon>
        <taxon>Fabaceae</taxon>
        <taxon>Caesalpinioideae</taxon>
        <taxon>Cassia clade</taxon>
        <taxon>Senna</taxon>
    </lineage>
</organism>
<dbReference type="PROSITE" id="PS51257">
    <property type="entry name" value="PROKAR_LIPOPROTEIN"/>
    <property type="match status" value="1"/>
</dbReference>
<dbReference type="AlphaFoldDB" id="A0A834TYC6"/>
<accession>A0A834TYC6</accession>
<evidence type="ECO:0000313" key="1">
    <source>
        <dbReference type="EMBL" id="KAF7830798.1"/>
    </source>
</evidence>